<dbReference type="SUPFAM" id="SSF81383">
    <property type="entry name" value="F-box domain"/>
    <property type="match status" value="1"/>
</dbReference>
<dbReference type="InterPro" id="IPR036047">
    <property type="entry name" value="F-box-like_dom_sf"/>
</dbReference>
<dbReference type="Proteomes" id="UP000076738">
    <property type="component" value="Unassembled WGS sequence"/>
</dbReference>
<dbReference type="AlphaFoldDB" id="A0A167L650"/>
<accession>A0A167L650</accession>
<dbReference type="SUPFAM" id="SSF52047">
    <property type="entry name" value="RNI-like"/>
    <property type="match status" value="1"/>
</dbReference>
<keyword evidence="2" id="KW-1185">Reference proteome</keyword>
<organism evidence="1 2">
    <name type="scientific">Calocera viscosa (strain TUFC12733)</name>
    <dbReference type="NCBI Taxonomy" id="1330018"/>
    <lineage>
        <taxon>Eukaryota</taxon>
        <taxon>Fungi</taxon>
        <taxon>Dikarya</taxon>
        <taxon>Basidiomycota</taxon>
        <taxon>Agaricomycotina</taxon>
        <taxon>Dacrymycetes</taxon>
        <taxon>Dacrymycetales</taxon>
        <taxon>Dacrymycetaceae</taxon>
        <taxon>Calocera</taxon>
    </lineage>
</organism>
<dbReference type="Gene3D" id="3.80.10.10">
    <property type="entry name" value="Ribonuclease Inhibitor"/>
    <property type="match status" value="1"/>
</dbReference>
<protein>
    <submittedName>
        <fullName evidence="1">Uncharacterized protein</fullName>
    </submittedName>
</protein>
<dbReference type="InterPro" id="IPR032675">
    <property type="entry name" value="LRR_dom_sf"/>
</dbReference>
<dbReference type="STRING" id="1330018.A0A167L650"/>
<sequence>MFHTPAKIPDLRPELLKNSQTERLHEHRDRLLSLPCPIHRLPDDLLMEIFEVVVEDEDQSSYSWILSHVSGRWRRLALATPRLWTNIKLSLPFVTPKDAEYLHNSLEWSGSFPLTVRVAITRGAKRGHRQEIINVLDALAFRARAFHLSVDSIAACGFILPVVFSPGMLQLTLAGLEISDSSNWMEALCRAMSPCQSLQTLNLIGWHPLTGMAVLQFLNDNQHRISLPKLHQLSLCGTVAHAVGTRLDCEPRALESNASSIAPSVLRALAPQMCQLRSIALVRGQLQYPGTSIVSNVIVGILQFMPLLEEMSLHSLALVRSVPGPYRPTTPPCLTKITLDRCIDVWGIVDVIEELNPEEVKKFLVLDISVDVVRPIPSIEQLMDWLSPRVLSVSYKVVCVWSSFCVAVVLTPASD</sequence>
<evidence type="ECO:0000313" key="1">
    <source>
        <dbReference type="EMBL" id="KZO95367.1"/>
    </source>
</evidence>
<proteinExistence type="predicted"/>
<evidence type="ECO:0000313" key="2">
    <source>
        <dbReference type="Proteomes" id="UP000076738"/>
    </source>
</evidence>
<dbReference type="OrthoDB" id="3248197at2759"/>
<dbReference type="EMBL" id="KV417289">
    <property type="protein sequence ID" value="KZO95367.1"/>
    <property type="molecule type" value="Genomic_DNA"/>
</dbReference>
<gene>
    <name evidence="1" type="ORF">CALVIDRAFT_168531</name>
</gene>
<dbReference type="Gene3D" id="1.20.1280.50">
    <property type="match status" value="1"/>
</dbReference>
<reference evidence="1 2" key="1">
    <citation type="journal article" date="2016" name="Mol. Biol. Evol.">
        <title>Comparative Genomics of Early-Diverging Mushroom-Forming Fungi Provides Insights into the Origins of Lignocellulose Decay Capabilities.</title>
        <authorList>
            <person name="Nagy L.G."/>
            <person name="Riley R."/>
            <person name="Tritt A."/>
            <person name="Adam C."/>
            <person name="Daum C."/>
            <person name="Floudas D."/>
            <person name="Sun H."/>
            <person name="Yadav J.S."/>
            <person name="Pangilinan J."/>
            <person name="Larsson K.H."/>
            <person name="Matsuura K."/>
            <person name="Barry K."/>
            <person name="Labutti K."/>
            <person name="Kuo R."/>
            <person name="Ohm R.A."/>
            <person name="Bhattacharya S.S."/>
            <person name="Shirouzu T."/>
            <person name="Yoshinaga Y."/>
            <person name="Martin F.M."/>
            <person name="Grigoriev I.V."/>
            <person name="Hibbett D.S."/>
        </authorList>
    </citation>
    <scope>NUCLEOTIDE SEQUENCE [LARGE SCALE GENOMIC DNA]</scope>
    <source>
        <strain evidence="1 2">TUFC12733</strain>
    </source>
</reference>
<name>A0A167L650_CALVF</name>